<reference evidence="1 2" key="2">
    <citation type="journal article" date="2022" name="Mol. Ecol. Resour.">
        <title>The genomes of chicory, endive, great burdock and yacon provide insights into Asteraceae paleo-polyploidization history and plant inulin production.</title>
        <authorList>
            <person name="Fan W."/>
            <person name="Wang S."/>
            <person name="Wang H."/>
            <person name="Wang A."/>
            <person name="Jiang F."/>
            <person name="Liu H."/>
            <person name="Zhao H."/>
            <person name="Xu D."/>
            <person name="Zhang Y."/>
        </authorList>
    </citation>
    <scope>NUCLEOTIDE SEQUENCE [LARGE SCALE GENOMIC DNA]</scope>
    <source>
        <strain evidence="2">cv. Yunnan</strain>
        <tissue evidence="1">Leaves</tissue>
    </source>
</reference>
<organism evidence="1 2">
    <name type="scientific">Smallanthus sonchifolius</name>
    <dbReference type="NCBI Taxonomy" id="185202"/>
    <lineage>
        <taxon>Eukaryota</taxon>
        <taxon>Viridiplantae</taxon>
        <taxon>Streptophyta</taxon>
        <taxon>Embryophyta</taxon>
        <taxon>Tracheophyta</taxon>
        <taxon>Spermatophyta</taxon>
        <taxon>Magnoliopsida</taxon>
        <taxon>eudicotyledons</taxon>
        <taxon>Gunneridae</taxon>
        <taxon>Pentapetalae</taxon>
        <taxon>asterids</taxon>
        <taxon>campanulids</taxon>
        <taxon>Asterales</taxon>
        <taxon>Asteraceae</taxon>
        <taxon>Asteroideae</taxon>
        <taxon>Heliantheae alliance</taxon>
        <taxon>Millerieae</taxon>
        <taxon>Smallanthus</taxon>
    </lineage>
</organism>
<keyword evidence="2" id="KW-1185">Reference proteome</keyword>
<dbReference type="EMBL" id="CM042018">
    <property type="protein sequence ID" value="KAI3828466.1"/>
    <property type="molecule type" value="Genomic_DNA"/>
</dbReference>
<dbReference type="Proteomes" id="UP001056120">
    <property type="component" value="Linkage Group LG01"/>
</dbReference>
<evidence type="ECO:0000313" key="1">
    <source>
        <dbReference type="EMBL" id="KAI3828466.1"/>
    </source>
</evidence>
<proteinExistence type="predicted"/>
<comment type="caution">
    <text evidence="1">The sequence shown here is derived from an EMBL/GenBank/DDBJ whole genome shotgun (WGS) entry which is preliminary data.</text>
</comment>
<sequence length="82" mass="9568">MHTLQTQRPILKYHLIHITHTLSHTHKVAYIELLPYLYKLYFVLVYLYSSVWILGLNHLGELAITLNSLGEQVCKLSGFLVF</sequence>
<gene>
    <name evidence="1" type="ORF">L1987_02567</name>
</gene>
<reference evidence="2" key="1">
    <citation type="journal article" date="2022" name="Mol. Ecol. Resour.">
        <title>The genomes of chicory, endive, great burdock and yacon provide insights into Asteraceae palaeo-polyploidization history and plant inulin production.</title>
        <authorList>
            <person name="Fan W."/>
            <person name="Wang S."/>
            <person name="Wang H."/>
            <person name="Wang A."/>
            <person name="Jiang F."/>
            <person name="Liu H."/>
            <person name="Zhao H."/>
            <person name="Xu D."/>
            <person name="Zhang Y."/>
        </authorList>
    </citation>
    <scope>NUCLEOTIDE SEQUENCE [LARGE SCALE GENOMIC DNA]</scope>
    <source>
        <strain evidence="2">cv. Yunnan</strain>
    </source>
</reference>
<protein>
    <submittedName>
        <fullName evidence="1">Uncharacterized protein</fullName>
    </submittedName>
</protein>
<accession>A0ACB9K829</accession>
<evidence type="ECO:0000313" key="2">
    <source>
        <dbReference type="Proteomes" id="UP001056120"/>
    </source>
</evidence>
<name>A0ACB9K829_9ASTR</name>